<accession>A0A4Y9A985</accession>
<proteinExistence type="predicted"/>
<dbReference type="Gene3D" id="3.40.50.1820">
    <property type="entry name" value="alpha/beta hydrolase"/>
    <property type="match status" value="1"/>
</dbReference>
<keyword evidence="1" id="KW-1133">Transmembrane helix</keyword>
<organism evidence="2 3">
    <name type="scientific">Lentibacillus salicampi</name>
    <dbReference type="NCBI Taxonomy" id="175306"/>
    <lineage>
        <taxon>Bacteria</taxon>
        <taxon>Bacillati</taxon>
        <taxon>Bacillota</taxon>
        <taxon>Bacilli</taxon>
        <taxon>Bacillales</taxon>
        <taxon>Bacillaceae</taxon>
        <taxon>Lentibacillus</taxon>
    </lineage>
</organism>
<dbReference type="Pfam" id="PF06028">
    <property type="entry name" value="DUF915"/>
    <property type="match status" value="1"/>
</dbReference>
<reference evidence="2 3" key="1">
    <citation type="submission" date="2019-03" db="EMBL/GenBank/DDBJ databases">
        <title>Genome sequence of Lentibacillus salicampi ATCC BAA-719.</title>
        <authorList>
            <person name="Maclea K.S."/>
            <person name="Simoes Junior M."/>
        </authorList>
    </citation>
    <scope>NUCLEOTIDE SEQUENCE [LARGE SCALE GENOMIC DNA]</scope>
    <source>
        <strain evidence="2 3">ATCC BAA-719</strain>
    </source>
</reference>
<dbReference type="InterPro" id="IPR029058">
    <property type="entry name" value="AB_hydrolase_fold"/>
</dbReference>
<comment type="caution">
    <text evidence="2">The sequence shown here is derived from an EMBL/GenBank/DDBJ whole genome shotgun (WGS) entry which is preliminary data.</text>
</comment>
<dbReference type="OrthoDB" id="503948at2"/>
<dbReference type="Proteomes" id="UP000298484">
    <property type="component" value="Unassembled WGS sequence"/>
</dbReference>
<keyword evidence="2" id="KW-0378">Hydrolase</keyword>
<evidence type="ECO:0000313" key="2">
    <source>
        <dbReference type="EMBL" id="TFJ91440.1"/>
    </source>
</evidence>
<keyword evidence="1" id="KW-0812">Transmembrane</keyword>
<keyword evidence="3" id="KW-1185">Reference proteome</keyword>
<keyword evidence="1" id="KW-0472">Membrane</keyword>
<dbReference type="RefSeq" id="WP_135111467.1">
    <property type="nucleotide sequence ID" value="NZ_SRHY01000052.1"/>
</dbReference>
<dbReference type="InterPro" id="IPR010315">
    <property type="entry name" value="DUF915_hydro-like"/>
</dbReference>
<dbReference type="GO" id="GO:0016787">
    <property type="term" value="F:hydrolase activity"/>
    <property type="evidence" value="ECO:0007669"/>
    <property type="project" value="UniProtKB-KW"/>
</dbReference>
<evidence type="ECO:0000313" key="3">
    <source>
        <dbReference type="Proteomes" id="UP000298484"/>
    </source>
</evidence>
<evidence type="ECO:0000256" key="1">
    <source>
        <dbReference type="SAM" id="Phobius"/>
    </source>
</evidence>
<dbReference type="SUPFAM" id="SSF53474">
    <property type="entry name" value="alpha/beta-Hydrolases"/>
    <property type="match status" value="1"/>
</dbReference>
<name>A0A4Y9A985_9BACI</name>
<sequence>MKRKQVISTILMCTLAIGVISWFYAPEKTRSEGHIRNATVFVHGYKGTENSFGNMLSRFEHTYGWGQTSLMYRVSAAGKLDLNVYRRNSGDITEPLFVQAVFENNRAGFQDTSAGLAKLLAHMKETFQINKVNLVGHSMGGLVSMDFIESYENGKVYPAVDKLITIGSPFDGIYNDGYFHIHHDAGAEDLKPDSYALKRLQLNKDVIPDQLDVLSIGSTGDPVAVPESVGTIQDIVDPAQLTYKMIDDDTLGHSALHEDARVDKMIYSFLNPMNKIGRTTKD</sequence>
<feature type="transmembrane region" description="Helical" evidence="1">
    <location>
        <begin position="7"/>
        <end position="25"/>
    </location>
</feature>
<dbReference type="EMBL" id="SRHY01000052">
    <property type="protein sequence ID" value="TFJ91440.1"/>
    <property type="molecule type" value="Genomic_DNA"/>
</dbReference>
<protein>
    <submittedName>
        <fullName evidence="2">Alpha/beta hydrolase</fullName>
    </submittedName>
</protein>
<gene>
    <name evidence="2" type="ORF">E4U82_17535</name>
</gene>
<dbReference type="AlphaFoldDB" id="A0A4Y9A985"/>